<evidence type="ECO:0000256" key="1">
    <source>
        <dbReference type="ARBA" id="ARBA00022741"/>
    </source>
</evidence>
<dbReference type="CDD" id="cd05387">
    <property type="entry name" value="BY-kinase"/>
    <property type="match status" value="1"/>
</dbReference>
<dbReference type="InterPro" id="IPR027417">
    <property type="entry name" value="P-loop_NTPase"/>
</dbReference>
<organism evidence="3 4">
    <name type="scientific">Sandaracinobacter neustonicus</name>
    <dbReference type="NCBI Taxonomy" id="1715348"/>
    <lineage>
        <taxon>Bacteria</taxon>
        <taxon>Pseudomonadati</taxon>
        <taxon>Pseudomonadota</taxon>
        <taxon>Alphaproteobacteria</taxon>
        <taxon>Sphingomonadales</taxon>
        <taxon>Sphingosinicellaceae</taxon>
        <taxon>Sandaracinobacter</taxon>
    </lineage>
</organism>
<dbReference type="InterPro" id="IPR005702">
    <property type="entry name" value="Wzc-like_C"/>
</dbReference>
<name>A0A501XGQ6_9SPHN</name>
<accession>A0A501XGQ6</accession>
<dbReference type="GO" id="GO:0005886">
    <property type="term" value="C:plasma membrane"/>
    <property type="evidence" value="ECO:0007669"/>
    <property type="project" value="TreeGrafter"/>
</dbReference>
<dbReference type="GO" id="GO:0004713">
    <property type="term" value="F:protein tyrosine kinase activity"/>
    <property type="evidence" value="ECO:0007669"/>
    <property type="project" value="TreeGrafter"/>
</dbReference>
<proteinExistence type="predicted"/>
<dbReference type="InterPro" id="IPR037257">
    <property type="entry name" value="T2SS_E_N_sf"/>
</dbReference>
<evidence type="ECO:0000313" key="4">
    <source>
        <dbReference type="Proteomes" id="UP000319897"/>
    </source>
</evidence>
<comment type="caution">
    <text evidence="3">The sequence shown here is derived from an EMBL/GenBank/DDBJ whole genome shotgun (WGS) entry which is preliminary data.</text>
</comment>
<gene>
    <name evidence="3" type="ORF">FJQ54_12905</name>
</gene>
<dbReference type="OrthoDB" id="230260at2"/>
<dbReference type="PANTHER" id="PTHR32309">
    <property type="entry name" value="TYROSINE-PROTEIN KINASE"/>
    <property type="match status" value="1"/>
</dbReference>
<reference evidence="3 4" key="1">
    <citation type="submission" date="2019-06" db="EMBL/GenBank/DDBJ databases">
        <authorList>
            <person name="Lee I."/>
            <person name="Jang G.I."/>
            <person name="Hwang C.Y."/>
        </authorList>
    </citation>
    <scope>NUCLEOTIDE SEQUENCE [LARGE SCALE GENOMIC DNA]</scope>
    <source>
        <strain evidence="3 4">PAMC 28131</strain>
    </source>
</reference>
<dbReference type="Proteomes" id="UP000319897">
    <property type="component" value="Unassembled WGS sequence"/>
</dbReference>
<keyword evidence="1" id="KW-0547">Nucleotide-binding</keyword>
<dbReference type="PANTHER" id="PTHR32309:SF13">
    <property type="entry name" value="FERRIC ENTEROBACTIN TRANSPORT PROTEIN FEPE"/>
    <property type="match status" value="1"/>
</dbReference>
<protein>
    <submittedName>
        <fullName evidence="3">Uncharacterized protein</fullName>
    </submittedName>
</protein>
<dbReference type="SUPFAM" id="SSF160246">
    <property type="entry name" value="EspE N-terminal domain-like"/>
    <property type="match status" value="1"/>
</dbReference>
<dbReference type="InterPro" id="IPR050445">
    <property type="entry name" value="Bact_polysacc_biosynth/exp"/>
</dbReference>
<dbReference type="AlphaFoldDB" id="A0A501XGQ6"/>
<sequence>MTDLDITSSRLTADTGFADALLKTGALTDEEARAVSEHQAKTGLSFDEAAVALTLATEEDVVLARQALQGSLALQLAPSAAVSDEVIVLSDPTSPDAESLRLLRTQIIAQHVGAGRRAFAVCGATDGSGATYIAANLAVALSQVGIKTLLVDANLRNPRIDAIFGIDPNGPGLSTYLSLEVNRPERVVYPNVLPNLSVVPAGPPVGRPQELLSGARFRTGVDILLRQHDVAIFDTPATNENSDALTVAGVLGYALVVARRNHAFVKDVQTLSSQLVASRATVIGSVLNEYS</sequence>
<dbReference type="Gene3D" id="3.40.50.300">
    <property type="entry name" value="P-loop containing nucleotide triphosphate hydrolases"/>
    <property type="match status" value="1"/>
</dbReference>
<keyword evidence="2" id="KW-0067">ATP-binding</keyword>
<keyword evidence="4" id="KW-1185">Reference proteome</keyword>
<evidence type="ECO:0000313" key="3">
    <source>
        <dbReference type="EMBL" id="TPE59821.1"/>
    </source>
</evidence>
<dbReference type="EMBL" id="VFSU01000029">
    <property type="protein sequence ID" value="TPE59821.1"/>
    <property type="molecule type" value="Genomic_DNA"/>
</dbReference>
<dbReference type="RefSeq" id="WP_140928830.1">
    <property type="nucleotide sequence ID" value="NZ_VFSU01000029.1"/>
</dbReference>
<dbReference type="SUPFAM" id="SSF52540">
    <property type="entry name" value="P-loop containing nucleoside triphosphate hydrolases"/>
    <property type="match status" value="1"/>
</dbReference>
<evidence type="ECO:0000256" key="2">
    <source>
        <dbReference type="ARBA" id="ARBA00022840"/>
    </source>
</evidence>